<dbReference type="EMBL" id="PGCJ01000880">
    <property type="protein sequence ID" value="PLW16055.1"/>
    <property type="molecule type" value="Genomic_DNA"/>
</dbReference>
<proteinExistence type="predicted"/>
<keyword evidence="3" id="KW-1185">Reference proteome</keyword>
<feature type="compositionally biased region" description="Basic residues" evidence="1">
    <location>
        <begin position="111"/>
        <end position="123"/>
    </location>
</feature>
<dbReference type="AlphaFoldDB" id="A0A2N5SS40"/>
<organism evidence="2 3">
    <name type="scientific">Puccinia coronata f. sp. avenae</name>
    <dbReference type="NCBI Taxonomy" id="200324"/>
    <lineage>
        <taxon>Eukaryota</taxon>
        <taxon>Fungi</taxon>
        <taxon>Dikarya</taxon>
        <taxon>Basidiomycota</taxon>
        <taxon>Pucciniomycotina</taxon>
        <taxon>Pucciniomycetes</taxon>
        <taxon>Pucciniales</taxon>
        <taxon>Pucciniaceae</taxon>
        <taxon>Puccinia</taxon>
    </lineage>
</organism>
<feature type="region of interest" description="Disordered" evidence="1">
    <location>
        <begin position="1"/>
        <end position="123"/>
    </location>
</feature>
<protein>
    <submittedName>
        <fullName evidence="2">Uncharacterized protein</fullName>
    </submittedName>
</protein>
<name>A0A2N5SS40_9BASI</name>
<evidence type="ECO:0000313" key="3">
    <source>
        <dbReference type="Proteomes" id="UP000235388"/>
    </source>
</evidence>
<sequence length="123" mass="13041">MGTEEDLLSQPARGVVWPWSPTANDKKAPPAKQKPGHPRKMGVPVPPPVAGPKRGQGRPRKVPLADQAGATLSGPVASGCGSKDLASAEAGTPEVSPFPPPQSAFPQRQPMQRRHRRRWGSSC</sequence>
<dbReference type="Proteomes" id="UP000235388">
    <property type="component" value="Unassembled WGS sequence"/>
</dbReference>
<comment type="caution">
    <text evidence="2">The sequence shown here is derived from an EMBL/GenBank/DDBJ whole genome shotgun (WGS) entry which is preliminary data.</text>
</comment>
<reference evidence="2 3" key="1">
    <citation type="submission" date="2017-11" db="EMBL/GenBank/DDBJ databases">
        <title>De novo assembly and phasing of dikaryotic genomes from two isolates of Puccinia coronata f. sp. avenae, the causal agent of oat crown rust.</title>
        <authorList>
            <person name="Miller M.E."/>
            <person name="Zhang Y."/>
            <person name="Omidvar V."/>
            <person name="Sperschneider J."/>
            <person name="Schwessinger B."/>
            <person name="Raley C."/>
            <person name="Palmer J.M."/>
            <person name="Garnica D."/>
            <person name="Upadhyaya N."/>
            <person name="Rathjen J."/>
            <person name="Taylor J.M."/>
            <person name="Park R.F."/>
            <person name="Dodds P.N."/>
            <person name="Hirsch C.D."/>
            <person name="Kianian S.F."/>
            <person name="Figueroa M."/>
        </authorList>
    </citation>
    <scope>NUCLEOTIDE SEQUENCE [LARGE SCALE GENOMIC DNA]</scope>
    <source>
        <strain evidence="2">12NC29</strain>
    </source>
</reference>
<accession>A0A2N5SS40</accession>
<gene>
    <name evidence="2" type="ORF">PCANC_15358</name>
</gene>
<evidence type="ECO:0000313" key="2">
    <source>
        <dbReference type="EMBL" id="PLW16055.1"/>
    </source>
</evidence>
<evidence type="ECO:0000256" key="1">
    <source>
        <dbReference type="SAM" id="MobiDB-lite"/>
    </source>
</evidence>